<dbReference type="AlphaFoldDB" id="A0A8J3JUP8"/>
<dbReference type="PROSITE" id="PS51186">
    <property type="entry name" value="GNAT"/>
    <property type="match status" value="2"/>
</dbReference>
<evidence type="ECO:0000313" key="5">
    <source>
        <dbReference type="Proteomes" id="UP000601223"/>
    </source>
</evidence>
<sequence length="295" mass="32020">MELRAYARSDDDALDRVWHAARTVDGDVSLPGPADLGTSGLVAVEGGQVVGYSRLDRWSESDGTEMFLVTGCVHPAHRGRGHATAMLRRQETGAAALGAAVPQAVLGGNADEGHTDAQELLRDHGYQVAFTVVRLSRPVDAVPIPPLPDGLRLRPVRAEHHPAIHAAIEECFAGDRHGFVPVGYDEYLADARDTGLWVVAWDGDEVAGLIVNERQDDGSVDSPWVAVRAAYRGRGLASALLARSLTTMREHGARTAVIRTVAENPHHTVALYERSGYRIEQRLPRFRKPLHCSLS</sequence>
<protein>
    <submittedName>
        <fullName evidence="4">N-acetyltransferase</fullName>
    </submittedName>
</protein>
<gene>
    <name evidence="4" type="ORF">Cba03nite_68340</name>
</gene>
<dbReference type="PANTHER" id="PTHR43877:SF2">
    <property type="entry name" value="AMINOALKYLPHOSPHONATE N-ACETYLTRANSFERASE-RELATED"/>
    <property type="match status" value="1"/>
</dbReference>
<feature type="domain" description="N-acetyltransferase" evidence="3">
    <location>
        <begin position="151"/>
        <end position="295"/>
    </location>
</feature>
<organism evidence="4 5">
    <name type="scientific">Catellatospora bangladeshensis</name>
    <dbReference type="NCBI Taxonomy" id="310355"/>
    <lineage>
        <taxon>Bacteria</taxon>
        <taxon>Bacillati</taxon>
        <taxon>Actinomycetota</taxon>
        <taxon>Actinomycetes</taxon>
        <taxon>Micromonosporales</taxon>
        <taxon>Micromonosporaceae</taxon>
        <taxon>Catellatospora</taxon>
    </lineage>
</organism>
<dbReference type="GO" id="GO:0016747">
    <property type="term" value="F:acyltransferase activity, transferring groups other than amino-acyl groups"/>
    <property type="evidence" value="ECO:0007669"/>
    <property type="project" value="InterPro"/>
</dbReference>
<dbReference type="Proteomes" id="UP000601223">
    <property type="component" value="Unassembled WGS sequence"/>
</dbReference>
<keyword evidence="5" id="KW-1185">Reference proteome</keyword>
<keyword evidence="1" id="KW-0808">Transferase</keyword>
<dbReference type="EMBL" id="BONF01000047">
    <property type="protein sequence ID" value="GIF85485.1"/>
    <property type="molecule type" value="Genomic_DNA"/>
</dbReference>
<feature type="domain" description="N-acetyltransferase" evidence="3">
    <location>
        <begin position="1"/>
        <end position="148"/>
    </location>
</feature>
<name>A0A8J3JUP8_9ACTN</name>
<evidence type="ECO:0000259" key="3">
    <source>
        <dbReference type="PROSITE" id="PS51186"/>
    </source>
</evidence>
<dbReference type="CDD" id="cd04301">
    <property type="entry name" value="NAT_SF"/>
    <property type="match status" value="2"/>
</dbReference>
<dbReference type="Pfam" id="PF00583">
    <property type="entry name" value="Acetyltransf_1"/>
    <property type="match status" value="1"/>
</dbReference>
<dbReference type="InterPro" id="IPR016181">
    <property type="entry name" value="Acyl_CoA_acyltransferase"/>
</dbReference>
<dbReference type="InterPro" id="IPR000182">
    <property type="entry name" value="GNAT_dom"/>
</dbReference>
<proteinExistence type="predicted"/>
<dbReference type="RefSeq" id="WP_203755439.1">
    <property type="nucleotide sequence ID" value="NZ_BONF01000047.1"/>
</dbReference>
<evidence type="ECO:0000256" key="1">
    <source>
        <dbReference type="ARBA" id="ARBA00022679"/>
    </source>
</evidence>
<comment type="caution">
    <text evidence="4">The sequence shown here is derived from an EMBL/GenBank/DDBJ whole genome shotgun (WGS) entry which is preliminary data.</text>
</comment>
<dbReference type="Pfam" id="PF13508">
    <property type="entry name" value="Acetyltransf_7"/>
    <property type="match status" value="1"/>
</dbReference>
<dbReference type="SUPFAM" id="SSF55729">
    <property type="entry name" value="Acyl-CoA N-acyltransferases (Nat)"/>
    <property type="match status" value="2"/>
</dbReference>
<dbReference type="Gene3D" id="3.40.630.30">
    <property type="match status" value="1"/>
</dbReference>
<evidence type="ECO:0000313" key="4">
    <source>
        <dbReference type="EMBL" id="GIF85485.1"/>
    </source>
</evidence>
<reference evidence="4 5" key="1">
    <citation type="submission" date="2021-01" db="EMBL/GenBank/DDBJ databases">
        <title>Whole genome shotgun sequence of Catellatospora bangladeshensis NBRC 107357.</title>
        <authorList>
            <person name="Komaki H."/>
            <person name="Tamura T."/>
        </authorList>
    </citation>
    <scope>NUCLEOTIDE SEQUENCE [LARGE SCALE GENOMIC DNA]</scope>
    <source>
        <strain evidence="4 5">NBRC 107357</strain>
    </source>
</reference>
<accession>A0A8J3JUP8</accession>
<dbReference type="InterPro" id="IPR050832">
    <property type="entry name" value="Bact_Acetyltransf"/>
</dbReference>
<dbReference type="PANTHER" id="PTHR43877">
    <property type="entry name" value="AMINOALKYLPHOSPHONATE N-ACETYLTRANSFERASE-RELATED-RELATED"/>
    <property type="match status" value="1"/>
</dbReference>
<evidence type="ECO:0000256" key="2">
    <source>
        <dbReference type="ARBA" id="ARBA00023315"/>
    </source>
</evidence>
<keyword evidence="2" id="KW-0012">Acyltransferase</keyword>